<dbReference type="Gene3D" id="3.30.160.660">
    <property type="match status" value="1"/>
</dbReference>
<dbReference type="PANTHER" id="PTHR37809:SF1">
    <property type="entry name" value="RIBOSOMAL PROTEIN S12 METHYLTHIOTRANSFERASE ACCESSORY FACTOR YCAO"/>
    <property type="match status" value="1"/>
</dbReference>
<dbReference type="PANTHER" id="PTHR37809">
    <property type="entry name" value="RIBOSOMAL PROTEIN S12 METHYLTHIOTRANSFERASE ACCESSORY FACTOR YCAO"/>
    <property type="match status" value="1"/>
</dbReference>
<comment type="caution">
    <text evidence="3">The sequence shown here is derived from an EMBL/GenBank/DDBJ whole genome shotgun (WGS) entry which is preliminary data.</text>
</comment>
<protein>
    <submittedName>
        <fullName evidence="3">Thiazole/oxazole-forming peptide maturase SagD family component</fullName>
    </submittedName>
</protein>
<dbReference type="RefSeq" id="WP_141990513.1">
    <property type="nucleotide sequence ID" value="NZ_VFRA01000001.1"/>
</dbReference>
<dbReference type="InterPro" id="IPR003776">
    <property type="entry name" value="YcaO-like_dom"/>
</dbReference>
<dbReference type="Pfam" id="PF02624">
    <property type="entry name" value="YcaO"/>
    <property type="match status" value="1"/>
</dbReference>
<gene>
    <name evidence="3" type="ORF">FB472_1738</name>
</gene>
<dbReference type="EMBL" id="VFRA01000001">
    <property type="protein sequence ID" value="TQO20126.1"/>
    <property type="molecule type" value="Genomic_DNA"/>
</dbReference>
<accession>A0A8H2K9G8</accession>
<organism evidence="3 4">
    <name type="scientific">Rhodoglobus vestalii</name>
    <dbReference type="NCBI Taxonomy" id="193384"/>
    <lineage>
        <taxon>Bacteria</taxon>
        <taxon>Bacillati</taxon>
        <taxon>Actinomycetota</taxon>
        <taxon>Actinomycetes</taxon>
        <taxon>Micrococcales</taxon>
        <taxon>Microbacteriaceae</taxon>
        <taxon>Rhodoglobus</taxon>
    </lineage>
</organism>
<reference evidence="3 4" key="1">
    <citation type="submission" date="2019-06" db="EMBL/GenBank/DDBJ databases">
        <title>Sequencing the genomes of 1000 actinobacteria strains.</title>
        <authorList>
            <person name="Klenk H.-P."/>
        </authorList>
    </citation>
    <scope>NUCLEOTIDE SEQUENCE [LARGE SCALE GENOMIC DNA]</scope>
    <source>
        <strain evidence="3 4">DSM 21947</strain>
    </source>
</reference>
<dbReference type="OrthoDB" id="5125796at2"/>
<evidence type="ECO:0000256" key="1">
    <source>
        <dbReference type="SAM" id="MobiDB-lite"/>
    </source>
</evidence>
<dbReference type="AlphaFoldDB" id="A0A8H2K9G8"/>
<name>A0A8H2K9G8_9MICO</name>
<dbReference type="Proteomes" id="UP000316560">
    <property type="component" value="Unassembled WGS sequence"/>
</dbReference>
<keyword evidence="4" id="KW-1185">Reference proteome</keyword>
<dbReference type="PROSITE" id="PS51664">
    <property type="entry name" value="YCAO"/>
    <property type="match status" value="1"/>
</dbReference>
<feature type="region of interest" description="Disordered" evidence="1">
    <location>
        <begin position="55"/>
        <end position="74"/>
    </location>
</feature>
<feature type="domain" description="YcaO" evidence="2">
    <location>
        <begin position="232"/>
        <end position="616"/>
    </location>
</feature>
<evidence type="ECO:0000313" key="3">
    <source>
        <dbReference type="EMBL" id="TQO20126.1"/>
    </source>
</evidence>
<feature type="compositionally biased region" description="Polar residues" evidence="1">
    <location>
        <begin position="57"/>
        <end position="73"/>
    </location>
</feature>
<evidence type="ECO:0000259" key="2">
    <source>
        <dbReference type="PROSITE" id="PS51664"/>
    </source>
</evidence>
<sequence>MPSAVGAIERRIDIYILNSFECVAVGSDGQLWHLATAASNLLSAEGESVVHELRPRVQQTATPRHSRGDSSAPSAAGMISIAHGVDFGGERGTTHVVMFPFAGHWHRVLLTRGSAVATATQAIDCLSSTIADAATAAALREPAAVADPIQSLLDDECRTPEPGVLERWVDGGWHSHSLTPAPIVDPVTGILHQVRRRSNIAPLPMGFVHLHAELPHLQSVDPLFTPDALAPAGALDDGQRSSAELIEPGLLSGVAHYCGTDLGQGEREYASSEAIRHRGERYFDLASWQPHDPALHTQAGFPFSALSPSTGIDWMQGQDAVGPVWVPQSLVYADYLRGSRDSALPTNTNNLVGLQAGRSWAEAVERAAAHVVAHDAVAVWWSSTERASAVPLPHVVRTVFSAASLRVRALAIRSTFGVPVRLAVIDDENENIISLGFAAHANTGEATELAVVEALIQHASAHDLAGENSLIRSSAGLGNGAVAGLAGWLPHRHYAHAFGARHRGLIDPMAHVQFGLDPRVVATTRWRTTPSEPTHGPEQTSAVNSIARAVGSLLTTVDVTTSRAHTAGFRAVRALVPGLARLQPAAFPLGPSARLAHAREQLGWSAAATAEPYPGW</sequence>
<proteinExistence type="predicted"/>
<evidence type="ECO:0000313" key="4">
    <source>
        <dbReference type="Proteomes" id="UP000316560"/>
    </source>
</evidence>